<dbReference type="Gene3D" id="3.40.50.150">
    <property type="entry name" value="Vaccinia Virus protein VP39"/>
    <property type="match status" value="1"/>
</dbReference>
<evidence type="ECO:0000256" key="3">
    <source>
        <dbReference type="ARBA" id="ARBA00022691"/>
    </source>
</evidence>
<feature type="region of interest" description="Disordered" evidence="4">
    <location>
        <begin position="1"/>
        <end position="25"/>
    </location>
</feature>
<gene>
    <name evidence="6" type="ORF">GCM10009863_41000</name>
</gene>
<evidence type="ECO:0000256" key="2">
    <source>
        <dbReference type="ARBA" id="ARBA00022679"/>
    </source>
</evidence>
<evidence type="ECO:0000259" key="5">
    <source>
        <dbReference type="Pfam" id="PF13649"/>
    </source>
</evidence>
<evidence type="ECO:0000256" key="4">
    <source>
        <dbReference type="SAM" id="MobiDB-lite"/>
    </source>
</evidence>
<name>A0ABP6CS50_9ACTN</name>
<accession>A0ABP6CS50</accession>
<protein>
    <submittedName>
        <fullName evidence="6">Class I SAM-dependent methyltransferase</fullName>
    </submittedName>
</protein>
<proteinExistence type="predicted"/>
<dbReference type="SUPFAM" id="SSF53335">
    <property type="entry name" value="S-adenosyl-L-methionine-dependent methyltransferases"/>
    <property type="match status" value="1"/>
</dbReference>
<keyword evidence="7" id="KW-1185">Reference proteome</keyword>
<dbReference type="Pfam" id="PF13649">
    <property type="entry name" value="Methyltransf_25"/>
    <property type="match status" value="1"/>
</dbReference>
<dbReference type="RefSeq" id="WP_344567788.1">
    <property type="nucleotide sequence ID" value="NZ_BAAARJ010000013.1"/>
</dbReference>
<evidence type="ECO:0000313" key="7">
    <source>
        <dbReference type="Proteomes" id="UP001501447"/>
    </source>
</evidence>
<dbReference type="CDD" id="cd02440">
    <property type="entry name" value="AdoMet_MTases"/>
    <property type="match status" value="1"/>
</dbReference>
<sequence>MAETAQGKASESGSGSGTEIGSGRASEREFWDGRYRERGQIWSGEPNVQLVREVADLAPGSALDLGCGEGGDSVWLAARGWRVTAVDISDVALARAARHAADAGVSERIVWERHDLAVSFPRGSYDLVSAQFLHSPGDMPRERILRDAAAAVAPGGVLLIVGHAGLPPWEDGADHPGVHLPTPEEVLAGLRLADGEWEVLRADEHERVQNDPEGRPVTRTDNAVLIRRSRAGAAVTR</sequence>
<organism evidence="6 7">
    <name type="scientific">Streptomyces axinellae</name>
    <dbReference type="NCBI Taxonomy" id="552788"/>
    <lineage>
        <taxon>Bacteria</taxon>
        <taxon>Bacillati</taxon>
        <taxon>Actinomycetota</taxon>
        <taxon>Actinomycetes</taxon>
        <taxon>Kitasatosporales</taxon>
        <taxon>Streptomycetaceae</taxon>
        <taxon>Streptomyces</taxon>
    </lineage>
</organism>
<comment type="caution">
    <text evidence="6">The sequence shown here is derived from an EMBL/GenBank/DDBJ whole genome shotgun (WGS) entry which is preliminary data.</text>
</comment>
<dbReference type="PANTHER" id="PTHR43464:SF19">
    <property type="entry name" value="UBIQUINONE BIOSYNTHESIS O-METHYLTRANSFERASE, MITOCHONDRIAL"/>
    <property type="match status" value="1"/>
</dbReference>
<evidence type="ECO:0000313" key="6">
    <source>
        <dbReference type="EMBL" id="GAA2622681.1"/>
    </source>
</evidence>
<keyword evidence="1 6" id="KW-0489">Methyltransferase</keyword>
<keyword evidence="2" id="KW-0808">Transferase</keyword>
<dbReference type="InterPro" id="IPR029063">
    <property type="entry name" value="SAM-dependent_MTases_sf"/>
</dbReference>
<dbReference type="PANTHER" id="PTHR43464">
    <property type="entry name" value="METHYLTRANSFERASE"/>
    <property type="match status" value="1"/>
</dbReference>
<dbReference type="EMBL" id="BAAARJ010000013">
    <property type="protein sequence ID" value="GAA2622681.1"/>
    <property type="molecule type" value="Genomic_DNA"/>
</dbReference>
<dbReference type="GO" id="GO:0008168">
    <property type="term" value="F:methyltransferase activity"/>
    <property type="evidence" value="ECO:0007669"/>
    <property type="project" value="UniProtKB-KW"/>
</dbReference>
<evidence type="ECO:0000256" key="1">
    <source>
        <dbReference type="ARBA" id="ARBA00022603"/>
    </source>
</evidence>
<dbReference type="GO" id="GO:0032259">
    <property type="term" value="P:methylation"/>
    <property type="evidence" value="ECO:0007669"/>
    <property type="project" value="UniProtKB-KW"/>
</dbReference>
<keyword evidence="3" id="KW-0949">S-adenosyl-L-methionine</keyword>
<dbReference type="Proteomes" id="UP001501447">
    <property type="component" value="Unassembled WGS sequence"/>
</dbReference>
<dbReference type="InterPro" id="IPR041698">
    <property type="entry name" value="Methyltransf_25"/>
</dbReference>
<reference evidence="7" key="1">
    <citation type="journal article" date="2019" name="Int. J. Syst. Evol. Microbiol.">
        <title>The Global Catalogue of Microorganisms (GCM) 10K type strain sequencing project: providing services to taxonomists for standard genome sequencing and annotation.</title>
        <authorList>
            <consortium name="The Broad Institute Genomics Platform"/>
            <consortium name="The Broad Institute Genome Sequencing Center for Infectious Disease"/>
            <person name="Wu L."/>
            <person name="Ma J."/>
        </authorList>
    </citation>
    <scope>NUCLEOTIDE SEQUENCE [LARGE SCALE GENOMIC DNA]</scope>
    <source>
        <strain evidence="7">JCM 16373</strain>
    </source>
</reference>
<feature type="domain" description="Methyltransferase" evidence="5">
    <location>
        <begin position="63"/>
        <end position="156"/>
    </location>
</feature>